<dbReference type="SUPFAM" id="SSF53850">
    <property type="entry name" value="Periplasmic binding protein-like II"/>
    <property type="match status" value="1"/>
</dbReference>
<feature type="compositionally biased region" description="Low complexity" evidence="4">
    <location>
        <begin position="1"/>
        <end position="18"/>
    </location>
</feature>
<proteinExistence type="inferred from homology"/>
<accession>A0A857KGR4</accession>
<dbReference type="Gene3D" id="3.40.190.10">
    <property type="entry name" value="Periplasmic binding protein-like II"/>
    <property type="match status" value="2"/>
</dbReference>
<comment type="subcellular location">
    <subcellularLocation>
        <location evidence="1">Periplasm</location>
    </subcellularLocation>
</comment>
<evidence type="ECO:0000256" key="1">
    <source>
        <dbReference type="ARBA" id="ARBA00004418"/>
    </source>
</evidence>
<dbReference type="RefSeq" id="WP_083837004.1">
    <property type="nucleotide sequence ID" value="NZ_CP045804.1"/>
</dbReference>
<gene>
    <name evidence="5" type="ORF">GII30_04930</name>
</gene>
<keyword evidence="3" id="KW-0732">Signal</keyword>
<dbReference type="EMBL" id="CP045810">
    <property type="protein sequence ID" value="QHN38611.1"/>
    <property type="molecule type" value="Genomic_DNA"/>
</dbReference>
<evidence type="ECO:0000256" key="4">
    <source>
        <dbReference type="SAM" id="MobiDB-lite"/>
    </source>
</evidence>
<protein>
    <submittedName>
        <fullName evidence="5">ABC transporter substrate-binding protein</fullName>
    </submittedName>
</protein>
<organism evidence="5">
    <name type="scientific">Gordonia amarae</name>
    <dbReference type="NCBI Taxonomy" id="36821"/>
    <lineage>
        <taxon>Bacteria</taxon>
        <taxon>Bacillati</taxon>
        <taxon>Actinomycetota</taxon>
        <taxon>Actinomycetes</taxon>
        <taxon>Mycobacteriales</taxon>
        <taxon>Gordoniaceae</taxon>
        <taxon>Gordonia</taxon>
    </lineage>
</organism>
<comment type="similarity">
    <text evidence="2">Belongs to the bacterial solute-binding protein SsuA/TauA family.</text>
</comment>
<dbReference type="GO" id="GO:0042597">
    <property type="term" value="C:periplasmic space"/>
    <property type="evidence" value="ECO:0007669"/>
    <property type="project" value="UniProtKB-SubCell"/>
</dbReference>
<evidence type="ECO:0000313" key="5">
    <source>
        <dbReference type="EMBL" id="QHN38611.1"/>
    </source>
</evidence>
<dbReference type="PANTHER" id="PTHR30024">
    <property type="entry name" value="ALIPHATIC SULFONATES-BINDING PROTEIN-RELATED"/>
    <property type="match status" value="1"/>
</dbReference>
<dbReference type="PANTHER" id="PTHR30024:SF47">
    <property type="entry name" value="TAURINE-BINDING PERIPLASMIC PROTEIN"/>
    <property type="match status" value="1"/>
</dbReference>
<dbReference type="AlphaFoldDB" id="A0A857KGR4"/>
<reference evidence="5" key="1">
    <citation type="journal article" date="2021" name="Nat. Microbiol.">
        <title>Cocultivation of an ultrasmall environmental parasitic bacterium with lytic ability against bacteria associated with wastewater foams.</title>
        <authorList>
            <person name="Batinovic S."/>
            <person name="Rose J.J.A."/>
            <person name="Ratcliffe J."/>
            <person name="Seviour R.J."/>
            <person name="Petrovski S."/>
        </authorList>
    </citation>
    <scope>NUCLEOTIDE SEQUENCE</scope>
    <source>
        <strain evidence="5">CON44</strain>
    </source>
</reference>
<name>A0A857KGR4_9ACTN</name>
<evidence type="ECO:0000256" key="3">
    <source>
        <dbReference type="ARBA" id="ARBA00022729"/>
    </source>
</evidence>
<feature type="region of interest" description="Disordered" evidence="4">
    <location>
        <begin position="1"/>
        <end position="23"/>
    </location>
</feature>
<sequence length="392" mass="42070">MRSSQTTPPGTTRSRTTGFLPDRLRPTGFARKATVVVAAVIAAPTVLAGCTGIGGDDGGVTFRFANSPTALSLVRIADELGYWKDAGVKPEYVGPATSVPAVQLLDQNRVDIATGMFSNDIDGKVKGFKFTAIASSMLDLPDQPHMAYFTKAGSPITKTNLKAIEGKTVGLGPGKNSCTDLVIKRYLKKNGVDLNKVKFLELKPELIAPAIERGEVDLGVFHPPLVGVLLSKPDKFKQVFTSFDDWGPLGGQAPFVASNTWLQKHPDAAREFVGIIGKTANWANAHPKESAEIAGKTTGYPVEQTTNWHYAPNALLDKASLALWWDLVKDTGTPLPGSDKLKPEDIATNAFNPYATSADLLDHQDENTTVLPGFRNKGVFKTPLVDIATAEK</sequence>
<dbReference type="InterPro" id="IPR015168">
    <property type="entry name" value="SsuA/THI5"/>
</dbReference>
<evidence type="ECO:0000256" key="2">
    <source>
        <dbReference type="ARBA" id="ARBA00010742"/>
    </source>
</evidence>
<dbReference type="Pfam" id="PF09084">
    <property type="entry name" value="NMT1"/>
    <property type="match status" value="1"/>
</dbReference>